<proteinExistence type="predicted"/>
<feature type="region of interest" description="Disordered" evidence="1">
    <location>
        <begin position="24"/>
        <end position="44"/>
    </location>
</feature>
<dbReference type="EMBL" id="LXQA010394509">
    <property type="protein sequence ID" value="MCI49004.1"/>
    <property type="molecule type" value="Genomic_DNA"/>
</dbReference>
<organism evidence="2 3">
    <name type="scientific">Trifolium medium</name>
    <dbReference type="NCBI Taxonomy" id="97028"/>
    <lineage>
        <taxon>Eukaryota</taxon>
        <taxon>Viridiplantae</taxon>
        <taxon>Streptophyta</taxon>
        <taxon>Embryophyta</taxon>
        <taxon>Tracheophyta</taxon>
        <taxon>Spermatophyta</taxon>
        <taxon>Magnoliopsida</taxon>
        <taxon>eudicotyledons</taxon>
        <taxon>Gunneridae</taxon>
        <taxon>Pentapetalae</taxon>
        <taxon>rosids</taxon>
        <taxon>fabids</taxon>
        <taxon>Fabales</taxon>
        <taxon>Fabaceae</taxon>
        <taxon>Papilionoideae</taxon>
        <taxon>50 kb inversion clade</taxon>
        <taxon>NPAAA clade</taxon>
        <taxon>Hologalegina</taxon>
        <taxon>IRL clade</taxon>
        <taxon>Trifolieae</taxon>
        <taxon>Trifolium</taxon>
    </lineage>
</organism>
<sequence length="44" mass="4880">VRVLFLDLDEQRLSEADAMKRIEDGKLVGDTPPPVVDDTISPVE</sequence>
<keyword evidence="3" id="KW-1185">Reference proteome</keyword>
<comment type="caution">
    <text evidence="2">The sequence shown here is derived from an EMBL/GenBank/DDBJ whole genome shotgun (WGS) entry which is preliminary data.</text>
</comment>
<protein>
    <submittedName>
        <fullName evidence="2">Uncharacterized protein</fullName>
    </submittedName>
</protein>
<evidence type="ECO:0000313" key="2">
    <source>
        <dbReference type="EMBL" id="MCI49004.1"/>
    </source>
</evidence>
<feature type="non-terminal residue" evidence="2">
    <location>
        <position position="1"/>
    </location>
</feature>
<name>A0A392SLD1_9FABA</name>
<dbReference type="Proteomes" id="UP000265520">
    <property type="component" value="Unassembled WGS sequence"/>
</dbReference>
<reference evidence="2 3" key="1">
    <citation type="journal article" date="2018" name="Front. Plant Sci.">
        <title>Red Clover (Trifolium pratense) and Zigzag Clover (T. medium) - A Picture of Genomic Similarities and Differences.</title>
        <authorList>
            <person name="Dluhosova J."/>
            <person name="Istvanek J."/>
            <person name="Nedelnik J."/>
            <person name="Repkova J."/>
        </authorList>
    </citation>
    <scope>NUCLEOTIDE SEQUENCE [LARGE SCALE GENOMIC DNA]</scope>
    <source>
        <strain evidence="3">cv. 10/8</strain>
        <tissue evidence="2">Leaf</tissue>
    </source>
</reference>
<dbReference type="AlphaFoldDB" id="A0A392SLD1"/>
<accession>A0A392SLD1</accession>
<evidence type="ECO:0000256" key="1">
    <source>
        <dbReference type="SAM" id="MobiDB-lite"/>
    </source>
</evidence>
<evidence type="ECO:0000313" key="3">
    <source>
        <dbReference type="Proteomes" id="UP000265520"/>
    </source>
</evidence>